<protein>
    <submittedName>
        <fullName evidence="2">CX domain-containing protein</fullName>
    </submittedName>
</protein>
<dbReference type="Proteomes" id="UP000095286">
    <property type="component" value="Unplaced"/>
</dbReference>
<accession>A0AC35TRR7</accession>
<dbReference type="WBParaSite" id="RSKR_0000340800.1">
    <property type="protein sequence ID" value="RSKR_0000340800.1"/>
    <property type="gene ID" value="RSKR_0000340800"/>
</dbReference>
<sequence>MTYHSLFLPLIFIHSVFAVYQCPMQGSGGMSIYGGNYCGAESIFHHYSCCEDNYFECCFEIENWVVVIVVVVGLLLFCCCLGMALSILFAWKNVSKVVSTTIRKQ</sequence>
<evidence type="ECO:0000313" key="2">
    <source>
        <dbReference type="WBParaSite" id="RSKR_0000340800.1"/>
    </source>
</evidence>
<organism evidence="1 2">
    <name type="scientific">Rhabditophanes sp. KR3021</name>
    <dbReference type="NCBI Taxonomy" id="114890"/>
    <lineage>
        <taxon>Eukaryota</taxon>
        <taxon>Metazoa</taxon>
        <taxon>Ecdysozoa</taxon>
        <taxon>Nematoda</taxon>
        <taxon>Chromadorea</taxon>
        <taxon>Rhabditida</taxon>
        <taxon>Tylenchina</taxon>
        <taxon>Panagrolaimomorpha</taxon>
        <taxon>Strongyloidoidea</taxon>
        <taxon>Alloionematidae</taxon>
        <taxon>Rhabditophanes</taxon>
    </lineage>
</organism>
<reference evidence="2" key="1">
    <citation type="submission" date="2016-11" db="UniProtKB">
        <authorList>
            <consortium name="WormBaseParasite"/>
        </authorList>
    </citation>
    <scope>IDENTIFICATION</scope>
    <source>
        <strain evidence="2">KR3021</strain>
    </source>
</reference>
<proteinExistence type="predicted"/>
<evidence type="ECO:0000313" key="1">
    <source>
        <dbReference type="Proteomes" id="UP000095286"/>
    </source>
</evidence>
<name>A0AC35TRR7_9BILA</name>